<evidence type="ECO:0008006" key="5">
    <source>
        <dbReference type="Google" id="ProtNLM"/>
    </source>
</evidence>
<reference evidence="2" key="2">
    <citation type="submission" date="2010-07" db="EMBL/GenBank/DDBJ databases">
        <authorList>
            <consortium name="The Broad Institute Genome Sequencing Platform"/>
            <consortium name="Broad Institute Genome Sequencing Center for Infectious Disease"/>
            <person name="Ma L.-J."/>
            <person name="Dead R."/>
            <person name="Young S."/>
            <person name="Zeng Q."/>
            <person name="Koehrsen M."/>
            <person name="Alvarado L."/>
            <person name="Berlin A."/>
            <person name="Chapman S.B."/>
            <person name="Chen Z."/>
            <person name="Freedman E."/>
            <person name="Gellesch M."/>
            <person name="Goldberg J."/>
            <person name="Griggs A."/>
            <person name="Gujja S."/>
            <person name="Heilman E.R."/>
            <person name="Heiman D."/>
            <person name="Hepburn T."/>
            <person name="Howarth C."/>
            <person name="Jen D."/>
            <person name="Larson L."/>
            <person name="Mehta T."/>
            <person name="Neiman D."/>
            <person name="Pearson M."/>
            <person name="Roberts A."/>
            <person name="Saif S."/>
            <person name="Shea T."/>
            <person name="Shenoy N."/>
            <person name="Sisk P."/>
            <person name="Stolte C."/>
            <person name="Sykes S."/>
            <person name="Walk T."/>
            <person name="White J."/>
            <person name="Yandava C."/>
            <person name="Haas B."/>
            <person name="Nusbaum C."/>
            <person name="Birren B."/>
        </authorList>
    </citation>
    <scope>NUCLEOTIDE SEQUENCE</scope>
    <source>
        <strain evidence="2">R3-111a-1</strain>
    </source>
</reference>
<sequence length="492" mass="53785">MRAHLLSNMNSPFPDNYAQHYFDNTQSANMEGHSSGTTAGLGGFEPRQLPLLQLQTQWPSYPLVDHSVASGSASVDASGSEIGFADLASWSNTPLPQSDSPLPHNTTIPGGYTHVAGAGGAFATGQYPAALDLSVPPQQLAPEDLDGRHRAAGTPYETTPVGPTLRAESHFGFPMAGGQDRIALGHGQGGHSRNGSSVSLPINLVSASPGRDFDEDEDGSPARRKRPRRSDPSAGGGAGSQLEQGARRFACPYQVADPSLDCFHTGRRNRLGGCQSIYRLRQHFKRRHRRSHRCETCWKSFERAELADKHREKGGCKPANGQSEMFMTPEQEKEVEKSVGSRSEEECWWDIFRVLIGGETDLVALQARYSAYYLPNSREMGIMAQPHSMLPAQQFGHPSSHHYDMTSLMDQEYMLTDASFELQSASQDTITLRHGGIEGQSYDHRHPDASAAQTHLGRIRELVSMGLDDQASARDSLAQIRAILPALEQSIR</sequence>
<reference evidence="3" key="5">
    <citation type="submission" date="2018-04" db="UniProtKB">
        <authorList>
            <consortium name="EnsemblFungi"/>
        </authorList>
    </citation>
    <scope>IDENTIFICATION</scope>
    <source>
        <strain evidence="3">R3-111a-1</strain>
    </source>
</reference>
<reference evidence="3" key="4">
    <citation type="journal article" date="2015" name="G3 (Bethesda)">
        <title>Genome sequences of three phytopathogenic species of the Magnaporthaceae family of fungi.</title>
        <authorList>
            <person name="Okagaki L.H."/>
            <person name="Nunes C.C."/>
            <person name="Sailsbery J."/>
            <person name="Clay B."/>
            <person name="Brown D."/>
            <person name="John T."/>
            <person name="Oh Y."/>
            <person name="Young N."/>
            <person name="Fitzgerald M."/>
            <person name="Haas B.J."/>
            <person name="Zeng Q."/>
            <person name="Young S."/>
            <person name="Adiconis X."/>
            <person name="Fan L."/>
            <person name="Levin J.Z."/>
            <person name="Mitchell T.K."/>
            <person name="Okubara P.A."/>
            <person name="Farman M.L."/>
            <person name="Kohn L.M."/>
            <person name="Birren B."/>
            <person name="Ma L.-J."/>
            <person name="Dean R.A."/>
        </authorList>
    </citation>
    <scope>NUCLEOTIDE SEQUENCE</scope>
    <source>
        <strain evidence="3">R3-111a-1</strain>
    </source>
</reference>
<evidence type="ECO:0000313" key="4">
    <source>
        <dbReference type="Proteomes" id="UP000006039"/>
    </source>
</evidence>
<dbReference type="HOGENOM" id="CLU_043299_0_0_1"/>
<evidence type="ECO:0000313" key="3">
    <source>
        <dbReference type="EnsemblFungi" id="EJT71320"/>
    </source>
</evidence>
<dbReference type="EMBL" id="GL385400">
    <property type="protein sequence ID" value="EJT71320.1"/>
    <property type="molecule type" value="Genomic_DNA"/>
</dbReference>
<accession>J3PAQ4</accession>
<evidence type="ECO:0000256" key="1">
    <source>
        <dbReference type="SAM" id="MobiDB-lite"/>
    </source>
</evidence>
<dbReference type="PANTHER" id="PTHR38166">
    <property type="entry name" value="C2H2-TYPE DOMAIN-CONTAINING PROTEIN-RELATED"/>
    <property type="match status" value="1"/>
</dbReference>
<dbReference type="Proteomes" id="UP000006039">
    <property type="component" value="Unassembled WGS sequence"/>
</dbReference>
<protein>
    <recommendedName>
        <fullName evidence="5">C2H2-type domain-containing protein</fullName>
    </recommendedName>
</protein>
<dbReference type="PANTHER" id="PTHR38166:SF1">
    <property type="entry name" value="C2H2-TYPE DOMAIN-CONTAINING PROTEIN"/>
    <property type="match status" value="1"/>
</dbReference>
<reference evidence="4" key="1">
    <citation type="submission" date="2010-07" db="EMBL/GenBank/DDBJ databases">
        <title>The genome sequence of Gaeumannomyces graminis var. tritici strain R3-111a-1.</title>
        <authorList>
            <consortium name="The Broad Institute Genome Sequencing Platform"/>
            <person name="Ma L.-J."/>
            <person name="Dead R."/>
            <person name="Young S."/>
            <person name="Zeng Q."/>
            <person name="Koehrsen M."/>
            <person name="Alvarado L."/>
            <person name="Berlin A."/>
            <person name="Chapman S.B."/>
            <person name="Chen Z."/>
            <person name="Freedman E."/>
            <person name="Gellesch M."/>
            <person name="Goldberg J."/>
            <person name="Griggs A."/>
            <person name="Gujja S."/>
            <person name="Heilman E.R."/>
            <person name="Heiman D."/>
            <person name="Hepburn T."/>
            <person name="Howarth C."/>
            <person name="Jen D."/>
            <person name="Larson L."/>
            <person name="Mehta T."/>
            <person name="Neiman D."/>
            <person name="Pearson M."/>
            <person name="Roberts A."/>
            <person name="Saif S."/>
            <person name="Shea T."/>
            <person name="Shenoy N."/>
            <person name="Sisk P."/>
            <person name="Stolte C."/>
            <person name="Sykes S."/>
            <person name="Walk T."/>
            <person name="White J."/>
            <person name="Yandava C."/>
            <person name="Haas B."/>
            <person name="Nusbaum C."/>
            <person name="Birren B."/>
        </authorList>
    </citation>
    <scope>NUCLEOTIDE SEQUENCE [LARGE SCALE GENOMIC DNA]</scope>
    <source>
        <strain evidence="4">R3-111a-1</strain>
    </source>
</reference>
<organism evidence="2">
    <name type="scientific">Gaeumannomyces tritici (strain R3-111a-1)</name>
    <name type="common">Wheat and barley take-all root rot fungus</name>
    <name type="synonym">Gaeumannomyces graminis var. tritici</name>
    <dbReference type="NCBI Taxonomy" id="644352"/>
    <lineage>
        <taxon>Eukaryota</taxon>
        <taxon>Fungi</taxon>
        <taxon>Dikarya</taxon>
        <taxon>Ascomycota</taxon>
        <taxon>Pezizomycotina</taxon>
        <taxon>Sordariomycetes</taxon>
        <taxon>Sordariomycetidae</taxon>
        <taxon>Magnaporthales</taxon>
        <taxon>Magnaporthaceae</taxon>
        <taxon>Gaeumannomyces</taxon>
    </lineage>
</organism>
<evidence type="ECO:0000313" key="2">
    <source>
        <dbReference type="EMBL" id="EJT71320.1"/>
    </source>
</evidence>
<dbReference type="OrthoDB" id="5204743at2759"/>
<reference evidence="2" key="3">
    <citation type="submission" date="2010-09" db="EMBL/GenBank/DDBJ databases">
        <title>Annotation of Gaeumannomyces graminis var. tritici R3-111a-1.</title>
        <authorList>
            <consortium name="The Broad Institute Genome Sequencing Platform"/>
            <person name="Ma L.-J."/>
            <person name="Dead R."/>
            <person name="Young S.K."/>
            <person name="Zeng Q."/>
            <person name="Gargeya S."/>
            <person name="Fitzgerald M."/>
            <person name="Haas B."/>
            <person name="Abouelleil A."/>
            <person name="Alvarado L."/>
            <person name="Arachchi H.M."/>
            <person name="Berlin A."/>
            <person name="Brown A."/>
            <person name="Chapman S.B."/>
            <person name="Chen Z."/>
            <person name="Dunbar C."/>
            <person name="Freedman E."/>
            <person name="Gearin G."/>
            <person name="Gellesch M."/>
            <person name="Goldberg J."/>
            <person name="Griggs A."/>
            <person name="Gujja S."/>
            <person name="Heiman D."/>
            <person name="Howarth C."/>
            <person name="Larson L."/>
            <person name="Lui A."/>
            <person name="MacDonald P.J.P."/>
            <person name="Mehta T."/>
            <person name="Montmayeur A."/>
            <person name="Murphy C."/>
            <person name="Neiman D."/>
            <person name="Pearson M."/>
            <person name="Priest M."/>
            <person name="Roberts A."/>
            <person name="Saif S."/>
            <person name="Shea T."/>
            <person name="Shenoy N."/>
            <person name="Sisk P."/>
            <person name="Stolte C."/>
            <person name="Sykes S."/>
            <person name="Yandava C."/>
            <person name="Wortman J."/>
            <person name="Nusbaum C."/>
            <person name="Birren B."/>
        </authorList>
    </citation>
    <scope>NUCLEOTIDE SEQUENCE</scope>
    <source>
        <strain evidence="2">R3-111a-1</strain>
    </source>
</reference>
<dbReference type="eggNOG" id="ENOG502RX2N">
    <property type="taxonomic scope" value="Eukaryota"/>
</dbReference>
<dbReference type="AlphaFoldDB" id="J3PAQ4"/>
<dbReference type="RefSeq" id="XP_009226717.1">
    <property type="nucleotide sequence ID" value="XM_009228453.1"/>
</dbReference>
<name>J3PAQ4_GAET3</name>
<dbReference type="GeneID" id="20351037"/>
<gene>
    <name evidence="3" type="primary">20351037</name>
    <name evidence="2" type="ORF">GGTG_10579</name>
</gene>
<dbReference type="STRING" id="644352.J3PAQ4"/>
<feature type="region of interest" description="Disordered" evidence="1">
    <location>
        <begin position="139"/>
        <end position="243"/>
    </location>
</feature>
<dbReference type="VEuPathDB" id="FungiDB:GGTG_10579"/>
<keyword evidence="4" id="KW-1185">Reference proteome</keyword>
<dbReference type="EnsemblFungi" id="EJT71320">
    <property type="protein sequence ID" value="EJT71320"/>
    <property type="gene ID" value="GGTG_10579"/>
</dbReference>
<proteinExistence type="predicted"/>